<dbReference type="AlphaFoldDB" id="A0A918JS77"/>
<name>A0A918JS77_9FLAO</name>
<gene>
    <name evidence="2" type="ORF">GCM10007384_07590</name>
</gene>
<sequence>MGKAGKIWFFSALTLFIVFIWASIQTFRPVRDVQPEDVMKIEGVVTDLKEGSGLDIVITLQNDDHYYYINRGLQHSLSLEKLQETILQKKVTLYGIKRWTIFTRDKNMGHISKLMIDKNVLYNEINNDTHEKTTK</sequence>
<dbReference type="EMBL" id="BMWS01000003">
    <property type="protein sequence ID" value="GGX08148.1"/>
    <property type="molecule type" value="Genomic_DNA"/>
</dbReference>
<evidence type="ECO:0000256" key="1">
    <source>
        <dbReference type="SAM" id="Phobius"/>
    </source>
</evidence>
<reference evidence="2 3" key="1">
    <citation type="journal article" date="2014" name="Int. J. Syst. Evol. Microbiol.">
        <title>Complete genome sequence of Corynebacterium casei LMG S-19264T (=DSM 44701T), isolated from a smear-ripened cheese.</title>
        <authorList>
            <consortium name="US DOE Joint Genome Institute (JGI-PGF)"/>
            <person name="Walter F."/>
            <person name="Albersmeier A."/>
            <person name="Kalinowski J."/>
            <person name="Ruckert C."/>
        </authorList>
    </citation>
    <scope>NUCLEOTIDE SEQUENCE [LARGE SCALE GENOMIC DNA]</scope>
    <source>
        <strain evidence="2 3">KCTC 12285</strain>
    </source>
</reference>
<proteinExistence type="predicted"/>
<keyword evidence="1" id="KW-0812">Transmembrane</keyword>
<keyword evidence="1" id="KW-0472">Membrane</keyword>
<dbReference type="RefSeq" id="WP_155837877.1">
    <property type="nucleotide sequence ID" value="NZ_BMWS01000003.1"/>
</dbReference>
<accession>A0A918JS77</accession>
<protein>
    <submittedName>
        <fullName evidence="2">Uncharacterized protein</fullName>
    </submittedName>
</protein>
<keyword evidence="3" id="KW-1185">Reference proteome</keyword>
<organism evidence="2 3">
    <name type="scientific">Aquimarina muelleri</name>
    <dbReference type="NCBI Taxonomy" id="279356"/>
    <lineage>
        <taxon>Bacteria</taxon>
        <taxon>Pseudomonadati</taxon>
        <taxon>Bacteroidota</taxon>
        <taxon>Flavobacteriia</taxon>
        <taxon>Flavobacteriales</taxon>
        <taxon>Flavobacteriaceae</taxon>
        <taxon>Aquimarina</taxon>
    </lineage>
</organism>
<evidence type="ECO:0000313" key="3">
    <source>
        <dbReference type="Proteomes" id="UP000601108"/>
    </source>
</evidence>
<evidence type="ECO:0000313" key="2">
    <source>
        <dbReference type="EMBL" id="GGX08148.1"/>
    </source>
</evidence>
<keyword evidence="1" id="KW-1133">Transmembrane helix</keyword>
<comment type="caution">
    <text evidence="2">The sequence shown here is derived from an EMBL/GenBank/DDBJ whole genome shotgun (WGS) entry which is preliminary data.</text>
</comment>
<dbReference type="Proteomes" id="UP000601108">
    <property type="component" value="Unassembled WGS sequence"/>
</dbReference>
<feature type="transmembrane region" description="Helical" evidence="1">
    <location>
        <begin position="7"/>
        <end position="24"/>
    </location>
</feature>